<evidence type="ECO:0000256" key="1">
    <source>
        <dbReference type="SAM" id="SignalP"/>
    </source>
</evidence>
<sequence length="950" mass="109285">MTFSSYILPFFICSILLNSRTLHGLDHSLTLQEDIVRNINAKFTFLYTHGCKDFYNKKLSYSLEDVKQFKYAIVYIPFNTRLEEKAIDKKPTLYIQQPNPLITAEDLQFIYDNTRHNKNSSAYGKDKINFIITFDIGEKNEIVTFINIRIPSKFVYETGLSSFEIHQIHPCTKNFAFISDVIYVTYDIQFQNLVTQFPIVTGSMGDEKNISESHIMIKFGESGFNSSTTKVKQIENLNELSEEDFSDKYLTIVILYVKVNSARFELQPYYYPPLHNKKTINLDEIKITYVSSEKNSREIVKSPIKFRIPLSNGKIPGFDPNDPIFTSHEVVDSSATIEHNTVGFQESEFPQITFSLGYKIVNNDIIVKVKDPVEFVKKNPNLIAYNVRYQREPVSPYTLVHKYILIIDIAVPQSFNFKNAYDAIKVFVVYPMTYNFISNVVIVKMNIVIDGTVIEFNKFPLLTRKGEFSLPLNRILVKCIEIGNEKVNFDEIFVTPKALYDKENLAEFNKDNRDILIFDYEKSKINGKKEDFIAELHLTNNSIYRDGTFKYNCMVDVPTEIKGAIGNTSISYTIAKERTPEDMIRGTSGVIDWGDGKTYYKVKLNSHLIEMDQVKFRFLNSTKDIDTYRKMVTNDIYVLSNVMEVKNFNVKNVFIYVIIPFKYINDNLGHPITIVPRFYTGNKLQGPFIEYIYGHNISPISDLSQFTYDVDILSHKDPVKITHGVNVKKLYVILNGNGIKKEDIQVSYKMDQLPMMNKSKINVVIDFEPTETGNVDVVGKVMIPHYLLAEQDDPTVILIHDVDPNYGLSEKIKTITVFDEGGPEVRCSTIGDIKSIQYFTIAYDDTTDVTPGKVPRLYVFLKSKSLRPKNVKLFYKPYTSEEILENGIDMKIFVTYKIISPCKEEIQMTIVARGSQSSDKSLNPASLQFVYPPHIHGVGRIKQEFVFIDN</sequence>
<proteinExistence type="predicted"/>
<keyword evidence="2" id="KW-1185">Reference proteome</keyword>
<feature type="chain" id="PRO_5005330312" evidence="1">
    <location>
        <begin position="25"/>
        <end position="950"/>
    </location>
</feature>
<keyword evidence="1" id="KW-0732">Signal</keyword>
<evidence type="ECO:0000313" key="3">
    <source>
        <dbReference type="WBParaSite" id="SVE_1797800.1"/>
    </source>
</evidence>
<evidence type="ECO:0000313" key="2">
    <source>
        <dbReference type="Proteomes" id="UP000035680"/>
    </source>
</evidence>
<name>A0A0K0FZU8_STRVS</name>
<accession>A0A0K0FZU8</accession>
<reference evidence="3" key="2">
    <citation type="submission" date="2015-08" db="UniProtKB">
        <authorList>
            <consortium name="WormBaseParasite"/>
        </authorList>
    </citation>
    <scope>IDENTIFICATION</scope>
</reference>
<protein>
    <submittedName>
        <fullName evidence="3">Transmembrane protein</fullName>
    </submittedName>
</protein>
<dbReference type="Proteomes" id="UP000035680">
    <property type="component" value="Unassembled WGS sequence"/>
</dbReference>
<feature type="signal peptide" evidence="1">
    <location>
        <begin position="1"/>
        <end position="24"/>
    </location>
</feature>
<reference evidence="2" key="1">
    <citation type="submission" date="2014-07" db="EMBL/GenBank/DDBJ databases">
        <authorList>
            <person name="Martin A.A"/>
            <person name="De Silva N."/>
        </authorList>
    </citation>
    <scope>NUCLEOTIDE SEQUENCE</scope>
</reference>
<dbReference type="WBParaSite" id="SVE_1797800.1">
    <property type="protein sequence ID" value="SVE_1797800.1"/>
    <property type="gene ID" value="SVE_1797800"/>
</dbReference>
<dbReference type="AlphaFoldDB" id="A0A0K0FZU8"/>
<organism evidence="2 3">
    <name type="scientific">Strongyloides venezuelensis</name>
    <name type="common">Threadworm</name>
    <dbReference type="NCBI Taxonomy" id="75913"/>
    <lineage>
        <taxon>Eukaryota</taxon>
        <taxon>Metazoa</taxon>
        <taxon>Ecdysozoa</taxon>
        <taxon>Nematoda</taxon>
        <taxon>Chromadorea</taxon>
        <taxon>Rhabditida</taxon>
        <taxon>Tylenchina</taxon>
        <taxon>Panagrolaimomorpha</taxon>
        <taxon>Strongyloidoidea</taxon>
        <taxon>Strongyloididae</taxon>
        <taxon>Strongyloides</taxon>
    </lineage>
</organism>